<organism evidence="2 3">
    <name type="scientific">Clunio marinus</name>
    <dbReference type="NCBI Taxonomy" id="568069"/>
    <lineage>
        <taxon>Eukaryota</taxon>
        <taxon>Metazoa</taxon>
        <taxon>Ecdysozoa</taxon>
        <taxon>Arthropoda</taxon>
        <taxon>Hexapoda</taxon>
        <taxon>Insecta</taxon>
        <taxon>Pterygota</taxon>
        <taxon>Neoptera</taxon>
        <taxon>Endopterygota</taxon>
        <taxon>Diptera</taxon>
        <taxon>Nematocera</taxon>
        <taxon>Chironomoidea</taxon>
        <taxon>Chironomidae</taxon>
        <taxon>Clunio</taxon>
    </lineage>
</organism>
<name>A0A1J1IQY7_9DIPT</name>
<dbReference type="OrthoDB" id="6411962at2759"/>
<dbReference type="EMBL" id="CVRI01000058">
    <property type="protein sequence ID" value="CRL02653.1"/>
    <property type="molecule type" value="Genomic_DNA"/>
</dbReference>
<dbReference type="STRING" id="568069.A0A1J1IQY7"/>
<sequence length="789" mass="87068">MLTTPVPTTVISLDDLPSSSSKKLITTTEKAKSKLSTATSATSKYTVGGKRSQKPIHESDVDMENLPVIHGSFEITKTDADIAQKRSGANQRPASTASLTPSTLKPFFISPASSIKIKPNEMHSTVAPTVSENILEMFLQHQKQQIQKKIKEPVTAKIEKTNKNGETMLGKTHASSTTTATPTTENSKSADSPIISISSTSSTTVREISPLPLDFQLSKNLPQLDVSLFTSAPILDNEPWRPINPSSSQVNAATANLYPKVTTSSNVDSSSVSPDILHSPFNPNPPETVLYRNKFVDPDMIHPLNTTSDSDSVLYQSFYNPEFSVGELAIEKLGIADVKPYPLPVNKIDLNEIQRVPDFKPLSPGETNKTESTKINYDMDKFEHLGGGVIAKKPETNEELLVDGENVNDSLDVIHENEEKKTRNTTETSLADIFQELLDLDDTNDTLNFNKTDDNKLESRIALEDSVENLSTEQILTTTERLNFMNMKDFIVQMQKNKSNEEVNEENLELSSFEMISGSSMQTTAKPTTAFIQVETMKNSPSTAVTVPQTTAPSPQLFPAISKWEFVNGTQANVTEASITKKVFNETLQAVIVENSQTTASHESRVDNSKDNRTVDKTNLQQLSSIFDTLAAKLGIKPIDLASKMPPFSQHNKFRNNNRTTRKPSTTAIRKQRPTTRISTTKATPTPSVYREMTKMTSSSEFSLEPMMGHAEVEPVDPTKYEEILSLMSSSPITRFTSTTPSLVTLLPVKSNSGIRNFNPRVKLSSRPQEIDEIRNLETVVKASVNFNA</sequence>
<gene>
    <name evidence="2" type="ORF">CLUMA_CG016118</name>
</gene>
<evidence type="ECO:0000313" key="3">
    <source>
        <dbReference type="Proteomes" id="UP000183832"/>
    </source>
</evidence>
<feature type="compositionally biased region" description="Low complexity" evidence="1">
    <location>
        <begin position="172"/>
        <end position="195"/>
    </location>
</feature>
<feature type="region of interest" description="Disordered" evidence="1">
    <location>
        <begin position="646"/>
        <end position="683"/>
    </location>
</feature>
<keyword evidence="3" id="KW-1185">Reference proteome</keyword>
<evidence type="ECO:0000256" key="1">
    <source>
        <dbReference type="SAM" id="MobiDB-lite"/>
    </source>
</evidence>
<feature type="region of interest" description="Disordered" evidence="1">
    <location>
        <begin position="167"/>
        <end position="195"/>
    </location>
</feature>
<proteinExistence type="predicted"/>
<feature type="compositionally biased region" description="Low complexity" evidence="1">
    <location>
        <begin position="29"/>
        <end position="46"/>
    </location>
</feature>
<reference evidence="2 3" key="1">
    <citation type="submission" date="2015-04" db="EMBL/GenBank/DDBJ databases">
        <authorList>
            <person name="Syromyatnikov M.Y."/>
            <person name="Popov V.N."/>
        </authorList>
    </citation>
    <scope>NUCLEOTIDE SEQUENCE [LARGE SCALE GENOMIC DNA]</scope>
</reference>
<feature type="region of interest" description="Disordered" evidence="1">
    <location>
        <begin position="29"/>
        <end position="58"/>
    </location>
</feature>
<feature type="compositionally biased region" description="Polar residues" evidence="1">
    <location>
        <begin position="663"/>
        <end position="683"/>
    </location>
</feature>
<dbReference type="AlphaFoldDB" id="A0A1J1IQY7"/>
<feature type="compositionally biased region" description="Basic residues" evidence="1">
    <location>
        <begin position="652"/>
        <end position="662"/>
    </location>
</feature>
<evidence type="ECO:0000313" key="2">
    <source>
        <dbReference type="EMBL" id="CRL02653.1"/>
    </source>
</evidence>
<accession>A0A1J1IQY7</accession>
<protein>
    <submittedName>
        <fullName evidence="2">CLUMA_CG016118, isoform A</fullName>
    </submittedName>
</protein>
<dbReference type="Proteomes" id="UP000183832">
    <property type="component" value="Unassembled WGS sequence"/>
</dbReference>